<accession>A8J148</accession>
<evidence type="ECO:0000313" key="1">
    <source>
        <dbReference type="EMBL" id="PNW78739.1"/>
    </source>
</evidence>
<dbReference type="Proteomes" id="UP000006906">
    <property type="component" value="Chromosome 9"/>
</dbReference>
<proteinExistence type="predicted"/>
<dbReference type="EMBL" id="CM008970">
    <property type="protein sequence ID" value="PNW78739.1"/>
    <property type="molecule type" value="Genomic_DNA"/>
</dbReference>
<dbReference type="KEGG" id="cre:CHLRE_09g388541v5"/>
<sequence>MSSTQESALRKGAVASADSGTRLSRGIPVAAGKRGWLAPFFALAVASAVGVLGLWPAQALHDVELSWTKLDPTYNPSLVIHGDRFLSALKRTTFRKTKGKTFWVNHLYMCIGELDDLKRLRCQPYNPWQEPYLECEFDANVRDGKTDTTGLGDVKVWVWPGKGSYAIFGRKPQKVPGAGPYCSSTVVYDQWIAMIRPEATVGEWRLQQPLRLFIESGYSYPKDAKWIMEKNWMPWPYTDPASGREALHVTHMVQPHRVLECAPSGACKVAHETTGAPALFAKFEGHSIHGGPPVIRVDAKLARDGKPYYMGIMHHIELLAPVSRNGKPKKKMKLYRHFAYQFQPEPPFAITAISDELPLTFYRNEHHAAKAHVTYVAGFFMSANGTVYISYGSGDRQARVRVMALGELEATFTGKIAFLP</sequence>
<dbReference type="HOGENOM" id="CLU_654466_0_0_1"/>
<evidence type="ECO:0000313" key="2">
    <source>
        <dbReference type="Proteomes" id="UP000006906"/>
    </source>
</evidence>
<name>A8J148_CHLRE</name>
<keyword evidence="2" id="KW-1185">Reference proteome</keyword>
<protein>
    <submittedName>
        <fullName evidence="1">Uncharacterized protein</fullName>
    </submittedName>
</protein>
<gene>
    <name evidence="1" type="ORF">CHLRE_09g388541v5</name>
</gene>
<dbReference type="AlphaFoldDB" id="A8J148"/>
<dbReference type="RefSeq" id="XP_001694921.1">
    <property type="nucleotide sequence ID" value="XM_001694869.2"/>
</dbReference>
<dbReference type="InParanoid" id="A8J148"/>
<dbReference type="InterPro" id="IPR023296">
    <property type="entry name" value="Glyco_hydro_beta-prop_sf"/>
</dbReference>
<dbReference type="Gramene" id="PNW78739">
    <property type="protein sequence ID" value="PNW78739"/>
    <property type="gene ID" value="CHLRE_09g388541v5"/>
</dbReference>
<dbReference type="Gene3D" id="2.115.10.20">
    <property type="entry name" value="Glycosyl hydrolase domain, family 43"/>
    <property type="match status" value="1"/>
</dbReference>
<reference evidence="1 2" key="1">
    <citation type="journal article" date="2007" name="Science">
        <title>The Chlamydomonas genome reveals the evolution of key animal and plant functions.</title>
        <authorList>
            <person name="Merchant S.S."/>
            <person name="Prochnik S.E."/>
            <person name="Vallon O."/>
            <person name="Harris E.H."/>
            <person name="Karpowicz S.J."/>
            <person name="Witman G.B."/>
            <person name="Terry A."/>
            <person name="Salamov A."/>
            <person name="Fritz-Laylin L.K."/>
            <person name="Marechal-Drouard L."/>
            <person name="Marshall W.F."/>
            <person name="Qu L.H."/>
            <person name="Nelson D.R."/>
            <person name="Sanderfoot A.A."/>
            <person name="Spalding M.H."/>
            <person name="Kapitonov V.V."/>
            <person name="Ren Q."/>
            <person name="Ferris P."/>
            <person name="Lindquist E."/>
            <person name="Shapiro H."/>
            <person name="Lucas S.M."/>
            <person name="Grimwood J."/>
            <person name="Schmutz J."/>
            <person name="Cardol P."/>
            <person name="Cerutti H."/>
            <person name="Chanfreau G."/>
            <person name="Chen C.L."/>
            <person name="Cognat V."/>
            <person name="Croft M.T."/>
            <person name="Dent R."/>
            <person name="Dutcher S."/>
            <person name="Fernandez E."/>
            <person name="Fukuzawa H."/>
            <person name="Gonzalez-Ballester D."/>
            <person name="Gonzalez-Halphen D."/>
            <person name="Hallmann A."/>
            <person name="Hanikenne M."/>
            <person name="Hippler M."/>
            <person name="Inwood W."/>
            <person name="Jabbari K."/>
            <person name="Kalanon M."/>
            <person name="Kuras R."/>
            <person name="Lefebvre P.A."/>
            <person name="Lemaire S.D."/>
            <person name="Lobanov A.V."/>
            <person name="Lohr M."/>
            <person name="Manuell A."/>
            <person name="Meier I."/>
            <person name="Mets L."/>
            <person name="Mittag M."/>
            <person name="Mittelmeier T."/>
            <person name="Moroney J.V."/>
            <person name="Moseley J."/>
            <person name="Napoli C."/>
            <person name="Nedelcu A.M."/>
            <person name="Niyogi K."/>
            <person name="Novoselov S.V."/>
            <person name="Paulsen I.T."/>
            <person name="Pazour G."/>
            <person name="Purton S."/>
            <person name="Ral J.P."/>
            <person name="Riano-Pachon D.M."/>
            <person name="Riekhof W."/>
            <person name="Rymarquis L."/>
            <person name="Schroda M."/>
            <person name="Stern D."/>
            <person name="Umen J."/>
            <person name="Willows R."/>
            <person name="Wilson N."/>
            <person name="Zimmer S.L."/>
            <person name="Allmer J."/>
            <person name="Balk J."/>
            <person name="Bisova K."/>
            <person name="Chen C.J."/>
            <person name="Elias M."/>
            <person name="Gendler K."/>
            <person name="Hauser C."/>
            <person name="Lamb M.R."/>
            <person name="Ledford H."/>
            <person name="Long J.C."/>
            <person name="Minagawa J."/>
            <person name="Page M.D."/>
            <person name="Pan J."/>
            <person name="Pootakham W."/>
            <person name="Roje S."/>
            <person name="Rose A."/>
            <person name="Stahlberg E."/>
            <person name="Terauchi A.M."/>
            <person name="Yang P."/>
            <person name="Ball S."/>
            <person name="Bowler C."/>
            <person name="Dieckmann C.L."/>
            <person name="Gladyshev V.N."/>
            <person name="Green P."/>
            <person name="Jorgensen R."/>
            <person name="Mayfield S."/>
            <person name="Mueller-Roeber B."/>
            <person name="Rajamani S."/>
            <person name="Sayre R.T."/>
            <person name="Brokstein P."/>
            <person name="Dubchak I."/>
            <person name="Goodstein D."/>
            <person name="Hornick L."/>
            <person name="Huang Y.W."/>
            <person name="Jhaveri J."/>
            <person name="Luo Y."/>
            <person name="Martinez D."/>
            <person name="Ngau W.C."/>
            <person name="Otillar B."/>
            <person name="Poliakov A."/>
            <person name="Porter A."/>
            <person name="Szajkowski L."/>
            <person name="Werner G."/>
            <person name="Zhou K."/>
            <person name="Grigoriev I.V."/>
            <person name="Rokhsar D.S."/>
            <person name="Grossman A.R."/>
        </authorList>
    </citation>
    <scope>NUCLEOTIDE SEQUENCE [LARGE SCALE GENOMIC DNA]</scope>
    <source>
        <strain evidence="2">CC-503</strain>
    </source>
</reference>
<organism evidence="1 2">
    <name type="scientific">Chlamydomonas reinhardtii</name>
    <name type="common">Chlamydomonas smithii</name>
    <dbReference type="NCBI Taxonomy" id="3055"/>
    <lineage>
        <taxon>Eukaryota</taxon>
        <taxon>Viridiplantae</taxon>
        <taxon>Chlorophyta</taxon>
        <taxon>core chlorophytes</taxon>
        <taxon>Chlorophyceae</taxon>
        <taxon>CS clade</taxon>
        <taxon>Chlamydomonadales</taxon>
        <taxon>Chlamydomonadaceae</taxon>
        <taxon>Chlamydomonas</taxon>
    </lineage>
</organism>
<dbReference type="PaxDb" id="3055-EDP02073"/>
<dbReference type="GeneID" id="5720591"/>
<dbReference type="OrthoDB" id="440755at2759"/>